<dbReference type="EMBL" id="JAMXLY010000093">
    <property type="protein sequence ID" value="MCO6026621.1"/>
    <property type="molecule type" value="Genomic_DNA"/>
</dbReference>
<protein>
    <submittedName>
        <fullName evidence="3">RagB/SusD family nutrient uptake outer membrane protein</fullName>
    </submittedName>
</protein>
<dbReference type="Proteomes" id="UP001204015">
    <property type="component" value="Unassembled WGS sequence"/>
</dbReference>
<feature type="signal peptide" evidence="1">
    <location>
        <begin position="1"/>
        <end position="22"/>
    </location>
</feature>
<dbReference type="InterPro" id="IPR011990">
    <property type="entry name" value="TPR-like_helical_dom_sf"/>
</dbReference>
<feature type="domain" description="SusD-like N-terminal" evidence="2">
    <location>
        <begin position="20"/>
        <end position="208"/>
    </location>
</feature>
<dbReference type="InterPro" id="IPR033985">
    <property type="entry name" value="SusD-like_N"/>
</dbReference>
<name>A0ABT1BZV4_9BACT</name>
<reference evidence="3 4" key="1">
    <citation type="submission" date="2022-06" db="EMBL/GenBank/DDBJ databases">
        <title>A taxonomic note on the genus Prevotella: Description of four novel genera and emended description of the genera Hallella and Xylanibacter.</title>
        <authorList>
            <person name="Hitch T.C.A."/>
        </authorList>
    </citation>
    <scope>NUCLEOTIDE SEQUENCE [LARGE SCALE GENOMIC DNA]</scope>
    <source>
        <strain evidence="3 4">DSM 100619</strain>
    </source>
</reference>
<comment type="caution">
    <text evidence="3">The sequence shown here is derived from an EMBL/GenBank/DDBJ whole genome shotgun (WGS) entry which is preliminary data.</text>
</comment>
<gene>
    <name evidence="3" type="ORF">NG821_12390</name>
</gene>
<evidence type="ECO:0000313" key="4">
    <source>
        <dbReference type="Proteomes" id="UP001204015"/>
    </source>
</evidence>
<organism evidence="3 4">
    <name type="scientific">Segatella cerevisiae</name>
    <dbReference type="NCBI Taxonomy" id="2053716"/>
    <lineage>
        <taxon>Bacteria</taxon>
        <taxon>Pseudomonadati</taxon>
        <taxon>Bacteroidota</taxon>
        <taxon>Bacteroidia</taxon>
        <taxon>Bacteroidales</taxon>
        <taxon>Prevotellaceae</taxon>
        <taxon>Segatella</taxon>
    </lineage>
</organism>
<evidence type="ECO:0000256" key="1">
    <source>
        <dbReference type="SAM" id="SignalP"/>
    </source>
</evidence>
<sequence length="486" mass="56017">MKKLYILICIVALSFFSCNDWLDVTPKSEIKSETLYKSEDGYKEALNGVYIKMASADMYGEDASMYYLDGLARMWTIPTTTTSTLYELSNHQYTNSSVESAISNLFMNYYNAIAQLNDILDNLNNSTVKFSYDNDKLIKGEALGLRAFLHLDLLRLFGPVPSEANDSVKTIPYVTEITNENSKLTSKSWKEVTSDIESDLLQSANLLKKYDPIVRTTIDSLKNTSFMGKGNIPNDSWQLLRQGRFNYYAVLGTLARFYHWIGNNSKAIQCAKMVIDSGKFQLYNEVSFSGSDASLDMYSEHLFGLENPNQQTILEPIFKGETPLLTQTSDYTDAAYESSIHVNDIRYANHRYWEVTTYQNSTKVNHFYKYTGNNNITTDNRVPLLRYVEMYFILIEDLPLAEAKNYFVKYRQSRALSSTIDETSTSDEVSLLSRLEKEYRKEFYGEGQMFFFYKKHNYDHFTWPTNYTVPSGAYDIPLPKDQINFE</sequence>
<evidence type="ECO:0000259" key="2">
    <source>
        <dbReference type="Pfam" id="PF14322"/>
    </source>
</evidence>
<dbReference type="Gene3D" id="1.25.40.390">
    <property type="match status" value="1"/>
</dbReference>
<dbReference type="RefSeq" id="WP_252761970.1">
    <property type="nucleotide sequence ID" value="NZ_JAMXLY010000093.1"/>
</dbReference>
<dbReference type="PROSITE" id="PS51257">
    <property type="entry name" value="PROKAR_LIPOPROTEIN"/>
    <property type="match status" value="1"/>
</dbReference>
<proteinExistence type="predicted"/>
<dbReference type="SUPFAM" id="SSF48452">
    <property type="entry name" value="TPR-like"/>
    <property type="match status" value="1"/>
</dbReference>
<accession>A0ABT1BZV4</accession>
<keyword evidence="1" id="KW-0732">Signal</keyword>
<evidence type="ECO:0000313" key="3">
    <source>
        <dbReference type="EMBL" id="MCO6026621.1"/>
    </source>
</evidence>
<keyword evidence="4" id="KW-1185">Reference proteome</keyword>
<feature type="chain" id="PRO_5046191425" evidence="1">
    <location>
        <begin position="23"/>
        <end position="486"/>
    </location>
</feature>
<dbReference type="Pfam" id="PF14322">
    <property type="entry name" value="SusD-like_3"/>
    <property type="match status" value="1"/>
</dbReference>